<evidence type="ECO:0000313" key="10">
    <source>
        <dbReference type="EMBL" id="GFP88436.1"/>
    </source>
</evidence>
<dbReference type="GO" id="GO:0006508">
    <property type="term" value="P:proteolysis"/>
    <property type="evidence" value="ECO:0007669"/>
    <property type="project" value="UniProtKB-KW"/>
</dbReference>
<evidence type="ECO:0000259" key="8">
    <source>
        <dbReference type="SMART" id="SM00645"/>
    </source>
</evidence>
<dbReference type="InterPro" id="IPR025661">
    <property type="entry name" value="Pept_asp_AS"/>
</dbReference>
<reference evidence="10" key="1">
    <citation type="submission" date="2020-07" db="EMBL/GenBank/DDBJ databases">
        <title>Ethylene signaling mediates host invasion by parasitic plants.</title>
        <authorList>
            <person name="Yoshida S."/>
        </authorList>
    </citation>
    <scope>NUCLEOTIDE SEQUENCE</scope>
    <source>
        <strain evidence="10">Okayama</strain>
    </source>
</reference>
<dbReference type="CDD" id="cd02248">
    <property type="entry name" value="Peptidase_C1A"/>
    <property type="match status" value="1"/>
</dbReference>
<proteinExistence type="inferred from homology"/>
<dbReference type="InterPro" id="IPR013201">
    <property type="entry name" value="Prot_inhib_I29"/>
</dbReference>
<feature type="domain" description="Peptidase C1A papain C-terminal" evidence="8">
    <location>
        <begin position="127"/>
        <end position="339"/>
    </location>
</feature>
<dbReference type="SUPFAM" id="SSF54001">
    <property type="entry name" value="Cysteine proteinases"/>
    <property type="match status" value="1"/>
</dbReference>
<comment type="similarity">
    <text evidence="1">Belongs to the peptidase C1 family.</text>
</comment>
<accession>A0A830BNK6</accession>
<dbReference type="SMART" id="SM00848">
    <property type="entry name" value="Inhibitor_I29"/>
    <property type="match status" value="1"/>
</dbReference>
<dbReference type="InterPro" id="IPR013128">
    <property type="entry name" value="Peptidase_C1A"/>
</dbReference>
<feature type="domain" description="Cathepsin propeptide inhibitor" evidence="9">
    <location>
        <begin position="41"/>
        <end position="97"/>
    </location>
</feature>
<dbReference type="Gene3D" id="3.90.70.10">
    <property type="entry name" value="Cysteine proteinases"/>
    <property type="match status" value="1"/>
</dbReference>
<dbReference type="OrthoDB" id="10253408at2759"/>
<dbReference type="InterPro" id="IPR000169">
    <property type="entry name" value="Pept_cys_AS"/>
</dbReference>
<keyword evidence="11" id="KW-1185">Reference proteome</keyword>
<keyword evidence="3 7" id="KW-0732">Signal</keyword>
<dbReference type="PROSITE" id="PS00139">
    <property type="entry name" value="THIOL_PROTEASE_CYS"/>
    <property type="match status" value="1"/>
</dbReference>
<evidence type="ECO:0000256" key="4">
    <source>
        <dbReference type="ARBA" id="ARBA00022801"/>
    </source>
</evidence>
<protein>
    <submittedName>
        <fullName evidence="10">Kdel-tailed cysteine endopeptidase cep1</fullName>
    </submittedName>
</protein>
<evidence type="ECO:0000256" key="1">
    <source>
        <dbReference type="ARBA" id="ARBA00008455"/>
    </source>
</evidence>
<dbReference type="GO" id="GO:0008234">
    <property type="term" value="F:cysteine-type peptidase activity"/>
    <property type="evidence" value="ECO:0007669"/>
    <property type="project" value="UniProtKB-KW"/>
</dbReference>
<evidence type="ECO:0000256" key="5">
    <source>
        <dbReference type="ARBA" id="ARBA00022807"/>
    </source>
</evidence>
<dbReference type="Proteomes" id="UP000653305">
    <property type="component" value="Unassembled WGS sequence"/>
</dbReference>
<keyword evidence="5" id="KW-0788">Thiol protease</keyword>
<dbReference type="Pfam" id="PF08246">
    <property type="entry name" value="Inhibitor_I29"/>
    <property type="match status" value="1"/>
</dbReference>
<name>A0A830BNK6_9LAMI</name>
<dbReference type="PANTHER" id="PTHR12411">
    <property type="entry name" value="CYSTEINE PROTEASE FAMILY C1-RELATED"/>
    <property type="match status" value="1"/>
</dbReference>
<feature type="signal peptide" evidence="7">
    <location>
        <begin position="1"/>
        <end position="20"/>
    </location>
</feature>
<dbReference type="Pfam" id="PF00112">
    <property type="entry name" value="Peptidase_C1"/>
    <property type="match status" value="1"/>
</dbReference>
<evidence type="ECO:0000259" key="9">
    <source>
        <dbReference type="SMART" id="SM00848"/>
    </source>
</evidence>
<evidence type="ECO:0000256" key="2">
    <source>
        <dbReference type="ARBA" id="ARBA00022670"/>
    </source>
</evidence>
<dbReference type="EMBL" id="BMAC01000168">
    <property type="protein sequence ID" value="GFP88436.1"/>
    <property type="molecule type" value="Genomic_DNA"/>
</dbReference>
<sequence>MKNVCFLQIVTILLIAFGRTHECFEFHEEDLQTDEKLWALFERWQRQYPESLSSQDKDKRFEAFKSNALYIHDYNNNKDSSHELELNQFSDLTTEEFNNIHNCGSMDVDEEPYQGNGTFMYASVQNVPPSVDWRKRGAVTPVKSQLKCGSCWAFSAVAAIEGIKFIRSRMLFNLSEQELIDCNRRSHGCSGGRYEYAFDYIKRYGITSLAKYPYTGKAGKCKYRSKSPRVYILGRQRVPRNNERALLRAVATRPVSVEIDARSIEFKHYKRGVFRGRCGRNLKHAVTIVGYGKTSNGIRYWLVKNSWGAAWGEGGYIRMLRGLSGPGKCGIAMNPWYPLKRRARMNVSSLEYNHIADL</sequence>
<keyword evidence="6" id="KW-1015">Disulfide bond</keyword>
<dbReference type="InterPro" id="IPR000668">
    <property type="entry name" value="Peptidase_C1A_C"/>
</dbReference>
<keyword evidence="4" id="KW-0378">Hydrolase</keyword>
<dbReference type="AlphaFoldDB" id="A0A830BNK6"/>
<dbReference type="PRINTS" id="PR00705">
    <property type="entry name" value="PAPAIN"/>
</dbReference>
<evidence type="ECO:0000256" key="6">
    <source>
        <dbReference type="ARBA" id="ARBA00023157"/>
    </source>
</evidence>
<dbReference type="PROSITE" id="PS00640">
    <property type="entry name" value="THIOL_PROTEASE_ASN"/>
    <property type="match status" value="1"/>
</dbReference>
<feature type="chain" id="PRO_5032866858" evidence="7">
    <location>
        <begin position="21"/>
        <end position="358"/>
    </location>
</feature>
<comment type="caution">
    <text evidence="10">The sequence shown here is derived from an EMBL/GenBank/DDBJ whole genome shotgun (WGS) entry which is preliminary data.</text>
</comment>
<evidence type="ECO:0000256" key="3">
    <source>
        <dbReference type="ARBA" id="ARBA00022729"/>
    </source>
</evidence>
<dbReference type="InterPro" id="IPR039417">
    <property type="entry name" value="Peptidase_C1A_papain-like"/>
</dbReference>
<dbReference type="SMART" id="SM00645">
    <property type="entry name" value="Pept_C1"/>
    <property type="match status" value="1"/>
</dbReference>
<organism evidence="10 11">
    <name type="scientific">Phtheirospermum japonicum</name>
    <dbReference type="NCBI Taxonomy" id="374723"/>
    <lineage>
        <taxon>Eukaryota</taxon>
        <taxon>Viridiplantae</taxon>
        <taxon>Streptophyta</taxon>
        <taxon>Embryophyta</taxon>
        <taxon>Tracheophyta</taxon>
        <taxon>Spermatophyta</taxon>
        <taxon>Magnoliopsida</taxon>
        <taxon>eudicotyledons</taxon>
        <taxon>Gunneridae</taxon>
        <taxon>Pentapetalae</taxon>
        <taxon>asterids</taxon>
        <taxon>lamiids</taxon>
        <taxon>Lamiales</taxon>
        <taxon>Orobanchaceae</taxon>
        <taxon>Orobanchaceae incertae sedis</taxon>
        <taxon>Phtheirospermum</taxon>
    </lineage>
</organism>
<evidence type="ECO:0000313" key="11">
    <source>
        <dbReference type="Proteomes" id="UP000653305"/>
    </source>
</evidence>
<dbReference type="InterPro" id="IPR038765">
    <property type="entry name" value="Papain-like_cys_pep_sf"/>
</dbReference>
<evidence type="ECO:0000256" key="7">
    <source>
        <dbReference type="SAM" id="SignalP"/>
    </source>
</evidence>
<keyword evidence="2" id="KW-0645">Protease</keyword>
<dbReference type="FunFam" id="3.90.70.10:FF:000067">
    <property type="entry name" value="Senescence-specific cysteine protease"/>
    <property type="match status" value="1"/>
</dbReference>
<gene>
    <name evidence="10" type="ORF">PHJA_000987300</name>
</gene>